<comment type="caution">
    <text evidence="2">The sequence shown here is derived from an EMBL/GenBank/DDBJ whole genome shotgun (WGS) entry which is preliminary data.</text>
</comment>
<keyword evidence="3" id="KW-1185">Reference proteome</keyword>
<evidence type="ECO:0000313" key="3">
    <source>
        <dbReference type="Proteomes" id="UP001582793"/>
    </source>
</evidence>
<sequence>MEGDNQKRRALAAAAREQGRTASGAGASLGGSKQREHARRKERAGPQPAGARKPGPQAPRPDLPPGPQTPRPPHSPPYGDTVADPGVLRLRYRELVSEVGDRTGVGFDQAKGAARATVGVLARALPEDDKQRLLDALPAELTEGQDVSEPYYGRGLSGFVQQVAGLAQRPPEQALLQTQAVLGAIAAQDGHLLDSLELPDFLTDLTHPPAPGGGLVGTNRHTAPLDEDELIAALRRLPGWTGNVSALTRTLTLPPDQLDRVLARLDQLKIDSGRGPRISRPDDWTAQLVVQTTNARAVTALDVDLAALINDAIDEAAAGLA</sequence>
<organism evidence="2 3">
    <name type="scientific">Polymorphospora lycopeni</name>
    <dbReference type="NCBI Taxonomy" id="3140240"/>
    <lineage>
        <taxon>Bacteria</taxon>
        <taxon>Bacillati</taxon>
        <taxon>Actinomycetota</taxon>
        <taxon>Actinomycetes</taxon>
        <taxon>Micromonosporales</taxon>
        <taxon>Micromonosporaceae</taxon>
        <taxon>Polymorphospora</taxon>
    </lineage>
</organism>
<feature type="compositionally biased region" description="Pro residues" evidence="1">
    <location>
        <begin position="56"/>
        <end position="76"/>
    </location>
</feature>
<dbReference type="InterPro" id="IPR018727">
    <property type="entry name" value="DUF2267"/>
</dbReference>
<gene>
    <name evidence="2" type="ORF">AAFH96_07120</name>
</gene>
<name>A0ABV5CLT6_9ACTN</name>
<feature type="region of interest" description="Disordered" evidence="1">
    <location>
        <begin position="1"/>
        <end position="84"/>
    </location>
</feature>
<dbReference type="InterPro" id="IPR038282">
    <property type="entry name" value="DUF2267_sf"/>
</dbReference>
<reference evidence="2 3" key="1">
    <citation type="submission" date="2024-04" db="EMBL/GenBank/DDBJ databases">
        <title>Polymorphospora sp. isolated from Baiyangdian Lake in Xiong'an New Area.</title>
        <authorList>
            <person name="Zhang X."/>
            <person name="Liu J."/>
        </authorList>
    </citation>
    <scope>NUCLEOTIDE SEQUENCE [LARGE SCALE GENOMIC DNA]</scope>
    <source>
        <strain evidence="2 3">2-325</strain>
    </source>
</reference>
<dbReference type="Proteomes" id="UP001582793">
    <property type="component" value="Unassembled WGS sequence"/>
</dbReference>
<evidence type="ECO:0000313" key="2">
    <source>
        <dbReference type="EMBL" id="MFB6392880.1"/>
    </source>
</evidence>
<protein>
    <submittedName>
        <fullName evidence="2">DUF2267 domain-containing protein</fullName>
    </submittedName>
</protein>
<proteinExistence type="predicted"/>
<accession>A0ABV5CLT6</accession>
<feature type="compositionally biased region" description="Low complexity" evidence="1">
    <location>
        <begin position="22"/>
        <end position="32"/>
    </location>
</feature>
<dbReference type="Pfam" id="PF10025">
    <property type="entry name" value="DUF2267"/>
    <property type="match status" value="1"/>
</dbReference>
<evidence type="ECO:0000256" key="1">
    <source>
        <dbReference type="SAM" id="MobiDB-lite"/>
    </source>
</evidence>
<dbReference type="Gene3D" id="1.10.490.110">
    <property type="entry name" value="Uncharacterized conserved protein DUF2267"/>
    <property type="match status" value="1"/>
</dbReference>
<dbReference type="RefSeq" id="WP_375733563.1">
    <property type="nucleotide sequence ID" value="NZ_JBCGDC010000014.1"/>
</dbReference>
<dbReference type="EMBL" id="JBCGDC010000014">
    <property type="protein sequence ID" value="MFB6392880.1"/>
    <property type="molecule type" value="Genomic_DNA"/>
</dbReference>